<dbReference type="GO" id="GO:1901135">
    <property type="term" value="P:carbohydrate derivative metabolic process"/>
    <property type="evidence" value="ECO:0007669"/>
    <property type="project" value="InterPro"/>
</dbReference>
<dbReference type="STRING" id="150033.RV14_GL002301"/>
<dbReference type="GO" id="GO:0097367">
    <property type="term" value="F:carbohydrate derivative binding"/>
    <property type="evidence" value="ECO:0007669"/>
    <property type="project" value="InterPro"/>
</dbReference>
<dbReference type="Pfam" id="PF01418">
    <property type="entry name" value="HTH_6"/>
    <property type="match status" value="1"/>
</dbReference>
<name>A0A1L8WP11_9ENTE</name>
<dbReference type="GO" id="GO:0003677">
    <property type="term" value="F:DNA binding"/>
    <property type="evidence" value="ECO:0007669"/>
    <property type="project" value="UniProtKB-KW"/>
</dbReference>
<reference evidence="6 7" key="1">
    <citation type="submission" date="2014-12" db="EMBL/GenBank/DDBJ databases">
        <title>Draft genome sequences of 29 type strains of Enterococci.</title>
        <authorList>
            <person name="Zhong Z."/>
            <person name="Sun Z."/>
            <person name="Liu W."/>
            <person name="Zhang W."/>
            <person name="Zhang H."/>
        </authorList>
    </citation>
    <scope>NUCLEOTIDE SEQUENCE [LARGE SCALE GENOMIC DNA]</scope>
    <source>
        <strain evidence="6 7">DSM 15687</strain>
    </source>
</reference>
<evidence type="ECO:0000256" key="1">
    <source>
        <dbReference type="ARBA" id="ARBA00023015"/>
    </source>
</evidence>
<keyword evidence="3" id="KW-0804">Transcription</keyword>
<dbReference type="PROSITE" id="PS51464">
    <property type="entry name" value="SIS"/>
    <property type="match status" value="1"/>
</dbReference>
<organism evidence="6 7">
    <name type="scientific">Enterococcus ratti</name>
    <dbReference type="NCBI Taxonomy" id="150033"/>
    <lineage>
        <taxon>Bacteria</taxon>
        <taxon>Bacillati</taxon>
        <taxon>Bacillota</taxon>
        <taxon>Bacilli</taxon>
        <taxon>Lactobacillales</taxon>
        <taxon>Enterococcaceae</taxon>
        <taxon>Enterococcus</taxon>
    </lineage>
</organism>
<dbReference type="InterPro" id="IPR001347">
    <property type="entry name" value="SIS_dom"/>
</dbReference>
<dbReference type="InterPro" id="IPR009057">
    <property type="entry name" value="Homeodomain-like_sf"/>
</dbReference>
<dbReference type="AlphaFoldDB" id="A0A1L8WP11"/>
<dbReference type="GO" id="GO:0003700">
    <property type="term" value="F:DNA-binding transcription factor activity"/>
    <property type="evidence" value="ECO:0007669"/>
    <property type="project" value="InterPro"/>
</dbReference>
<keyword evidence="7" id="KW-1185">Reference proteome</keyword>
<dbReference type="PANTHER" id="PTHR30514:SF21">
    <property type="entry name" value="RPIR-FAMILY TRANSCRIPTIONAL REGULATOR"/>
    <property type="match status" value="1"/>
</dbReference>
<feature type="domain" description="HTH rpiR-type" evidence="4">
    <location>
        <begin position="10"/>
        <end position="86"/>
    </location>
</feature>
<proteinExistence type="predicted"/>
<gene>
    <name evidence="6" type="ORF">RV14_GL002301</name>
</gene>
<dbReference type="SUPFAM" id="SSF53697">
    <property type="entry name" value="SIS domain"/>
    <property type="match status" value="1"/>
</dbReference>
<dbReference type="InterPro" id="IPR047640">
    <property type="entry name" value="RpiR-like"/>
</dbReference>
<dbReference type="SUPFAM" id="SSF46689">
    <property type="entry name" value="Homeodomain-like"/>
    <property type="match status" value="1"/>
</dbReference>
<sequence length="255" mass="28799">MERSTSLSNNRLISLLEKKRSALSKVENEVLDYIFEHLPIIGRKTIYEVASDLFVSTATVSRTAKHLGYQGFKELKYAIDQTMPMEQEEANLHSFQTITSQMISNVTETFQQLTEKKVKQIITMIDQSNTIEVFGLGGSLPICIDFARKLTFLGKKAFARSDWDEKEMAISNLNQKDLAIFVSFTGETKGILTYAHIAHKQKIPIVSIVSMNGSSLEKLSTISLIAKGTSHYHKRVDLNSRFTSICLFDTCMQNK</sequence>
<dbReference type="InterPro" id="IPR035472">
    <property type="entry name" value="RpiR-like_SIS"/>
</dbReference>
<evidence type="ECO:0000313" key="6">
    <source>
        <dbReference type="EMBL" id="OJG82726.1"/>
    </source>
</evidence>
<evidence type="ECO:0000259" key="4">
    <source>
        <dbReference type="PROSITE" id="PS51071"/>
    </source>
</evidence>
<evidence type="ECO:0000259" key="5">
    <source>
        <dbReference type="PROSITE" id="PS51464"/>
    </source>
</evidence>
<dbReference type="EMBL" id="JXLB01000008">
    <property type="protein sequence ID" value="OJG82726.1"/>
    <property type="molecule type" value="Genomic_DNA"/>
</dbReference>
<comment type="caution">
    <text evidence="6">The sequence shown here is derived from an EMBL/GenBank/DDBJ whole genome shotgun (WGS) entry which is preliminary data.</text>
</comment>
<dbReference type="InterPro" id="IPR000281">
    <property type="entry name" value="HTH_RpiR"/>
</dbReference>
<dbReference type="PROSITE" id="PS51071">
    <property type="entry name" value="HTH_RPIR"/>
    <property type="match status" value="1"/>
</dbReference>
<dbReference type="CDD" id="cd05013">
    <property type="entry name" value="SIS_RpiR"/>
    <property type="match status" value="1"/>
</dbReference>
<keyword evidence="1" id="KW-0805">Transcription regulation</keyword>
<evidence type="ECO:0000256" key="2">
    <source>
        <dbReference type="ARBA" id="ARBA00023125"/>
    </source>
</evidence>
<accession>A0A1L8WP11</accession>
<evidence type="ECO:0000256" key="3">
    <source>
        <dbReference type="ARBA" id="ARBA00023163"/>
    </source>
</evidence>
<keyword evidence="2" id="KW-0238">DNA-binding</keyword>
<dbReference type="Gene3D" id="1.10.10.10">
    <property type="entry name" value="Winged helix-like DNA-binding domain superfamily/Winged helix DNA-binding domain"/>
    <property type="match status" value="1"/>
</dbReference>
<dbReference type="Pfam" id="PF01380">
    <property type="entry name" value="SIS"/>
    <property type="match status" value="1"/>
</dbReference>
<dbReference type="PANTHER" id="PTHR30514">
    <property type="entry name" value="GLUCOKINASE"/>
    <property type="match status" value="1"/>
</dbReference>
<feature type="domain" description="SIS" evidence="5">
    <location>
        <begin position="121"/>
        <end position="255"/>
    </location>
</feature>
<evidence type="ECO:0000313" key="7">
    <source>
        <dbReference type="Proteomes" id="UP000182152"/>
    </source>
</evidence>
<dbReference type="Proteomes" id="UP000182152">
    <property type="component" value="Unassembled WGS sequence"/>
</dbReference>
<dbReference type="InterPro" id="IPR046348">
    <property type="entry name" value="SIS_dom_sf"/>
</dbReference>
<dbReference type="InterPro" id="IPR036388">
    <property type="entry name" value="WH-like_DNA-bd_sf"/>
</dbReference>
<protein>
    <submittedName>
        <fullName evidence="6">Phosphosugar-binding transcriptional regulator</fullName>
    </submittedName>
</protein>
<dbReference type="Gene3D" id="3.40.50.10490">
    <property type="entry name" value="Glucose-6-phosphate isomerase like protein, domain 1"/>
    <property type="match status" value="1"/>
</dbReference>